<dbReference type="AlphaFoldDB" id="A0A1U7Q0V5"/>
<dbReference type="PANTHER" id="PTHR43344:SF14">
    <property type="entry name" value="HAD-IB FAMILY HYDROLASE"/>
    <property type="match status" value="1"/>
</dbReference>
<dbReference type="GO" id="GO:0000287">
    <property type="term" value="F:magnesium ion binding"/>
    <property type="evidence" value="ECO:0007669"/>
    <property type="project" value="TreeGrafter"/>
</dbReference>
<dbReference type="GO" id="GO:0006564">
    <property type="term" value="P:L-serine biosynthetic process"/>
    <property type="evidence" value="ECO:0007669"/>
    <property type="project" value="TreeGrafter"/>
</dbReference>
<dbReference type="InterPro" id="IPR050582">
    <property type="entry name" value="HAD-like_SerB"/>
</dbReference>
<dbReference type="PANTHER" id="PTHR43344">
    <property type="entry name" value="PHOSPHOSERINE PHOSPHATASE"/>
    <property type="match status" value="1"/>
</dbReference>
<evidence type="ECO:0000313" key="2">
    <source>
        <dbReference type="Proteomes" id="UP000187261"/>
    </source>
</evidence>
<dbReference type="STRING" id="1121284.SAMN05660493_02773"/>
<dbReference type="Proteomes" id="UP000187261">
    <property type="component" value="Unassembled WGS sequence"/>
</dbReference>
<dbReference type="GO" id="GO:0036424">
    <property type="term" value="F:L-phosphoserine phosphatase activity"/>
    <property type="evidence" value="ECO:0007669"/>
    <property type="project" value="TreeGrafter"/>
</dbReference>
<dbReference type="Gene3D" id="3.40.50.1000">
    <property type="entry name" value="HAD superfamily/HAD-like"/>
    <property type="match status" value="1"/>
</dbReference>
<dbReference type="NCBIfam" id="TIGR01490">
    <property type="entry name" value="HAD-SF-IB-hyp1"/>
    <property type="match status" value="1"/>
</dbReference>
<accession>A0A1U7Q0V5</accession>
<dbReference type="InterPro" id="IPR006385">
    <property type="entry name" value="HAD_hydro_SerB1"/>
</dbReference>
<protein>
    <submittedName>
        <fullName evidence="1">HAD-superfamily subfamily IB hydrolase, TIGR01490</fullName>
    </submittedName>
</protein>
<organism evidence="1 2">
    <name type="scientific">Epilithonimonas bovis DSM 19482</name>
    <dbReference type="NCBI Taxonomy" id="1121284"/>
    <lineage>
        <taxon>Bacteria</taxon>
        <taxon>Pseudomonadati</taxon>
        <taxon>Bacteroidota</taxon>
        <taxon>Flavobacteriia</taxon>
        <taxon>Flavobacteriales</taxon>
        <taxon>Weeksellaceae</taxon>
        <taxon>Chryseobacterium group</taxon>
        <taxon>Epilithonimonas</taxon>
    </lineage>
</organism>
<dbReference type="Pfam" id="PF12710">
    <property type="entry name" value="HAD"/>
    <property type="match status" value="1"/>
</dbReference>
<keyword evidence="1" id="KW-0378">Hydrolase</keyword>
<dbReference type="SUPFAM" id="SSF56784">
    <property type="entry name" value="HAD-like"/>
    <property type="match status" value="1"/>
</dbReference>
<evidence type="ECO:0000313" key="1">
    <source>
        <dbReference type="EMBL" id="SIT98041.1"/>
    </source>
</evidence>
<proteinExistence type="predicted"/>
<sequence length="206" mass="24361">MTFEEKNEYLQMKKLYLFDFDGTLTYKDTMFLFLKFYDPARFSVQFAKHIPLFILLKLKLADAEAVKKSFISSILKGQSRYQIDKKAQLFFQEYYPKLFRENALDFINNIDRETTESYIVTASLDIWIKPFAEEFKMGMLATRAEFVNDIFTGNFVGKNCNKQEKVNRIKTAISNQKYDKIIAFGDSSGDKAMFRFANESHYRFFH</sequence>
<dbReference type="EMBL" id="FTPU01000039">
    <property type="protein sequence ID" value="SIT98041.1"/>
    <property type="molecule type" value="Genomic_DNA"/>
</dbReference>
<dbReference type="NCBIfam" id="TIGR01488">
    <property type="entry name" value="HAD-SF-IB"/>
    <property type="match status" value="1"/>
</dbReference>
<dbReference type="Gene3D" id="1.20.1440.100">
    <property type="entry name" value="SG protein - dephosphorylation function"/>
    <property type="match status" value="1"/>
</dbReference>
<dbReference type="InterPro" id="IPR036412">
    <property type="entry name" value="HAD-like_sf"/>
</dbReference>
<keyword evidence="2" id="KW-1185">Reference proteome</keyword>
<reference evidence="2" key="1">
    <citation type="submission" date="2016-10" db="EMBL/GenBank/DDBJ databases">
        <authorList>
            <person name="Varghese N."/>
            <person name="Submissions S."/>
        </authorList>
    </citation>
    <scope>NUCLEOTIDE SEQUENCE [LARGE SCALE GENOMIC DNA]</scope>
    <source>
        <strain evidence="2">DSM 19482</strain>
    </source>
</reference>
<dbReference type="GO" id="GO:0005737">
    <property type="term" value="C:cytoplasm"/>
    <property type="evidence" value="ECO:0007669"/>
    <property type="project" value="TreeGrafter"/>
</dbReference>
<gene>
    <name evidence="1" type="ORF">SAMN05660493_02773</name>
</gene>
<name>A0A1U7Q0V5_9FLAO</name>
<dbReference type="InterPro" id="IPR023214">
    <property type="entry name" value="HAD_sf"/>
</dbReference>